<dbReference type="InterPro" id="IPR011335">
    <property type="entry name" value="Restrct_endonuc-II-like"/>
</dbReference>
<dbReference type="PANTHER" id="PTHR34107">
    <property type="entry name" value="SLL0198 PROTEIN-RELATED"/>
    <property type="match status" value="1"/>
</dbReference>
<protein>
    <submittedName>
        <fullName evidence="3">Uma2 family endonuclease</fullName>
    </submittedName>
</protein>
<dbReference type="Pfam" id="PF05685">
    <property type="entry name" value="Uma2"/>
    <property type="match status" value="1"/>
</dbReference>
<feature type="transmembrane region" description="Helical" evidence="1">
    <location>
        <begin position="44"/>
        <end position="61"/>
    </location>
</feature>
<reference evidence="3 4" key="1">
    <citation type="journal article" date="2020" name="ISME J.">
        <title>Comparative genomics reveals insights into cyanobacterial evolution and habitat adaptation.</title>
        <authorList>
            <person name="Chen M.Y."/>
            <person name="Teng W.K."/>
            <person name="Zhao L."/>
            <person name="Hu C.X."/>
            <person name="Zhou Y.K."/>
            <person name="Han B.P."/>
            <person name="Song L.R."/>
            <person name="Shu W.S."/>
        </authorList>
    </citation>
    <scope>NUCLEOTIDE SEQUENCE [LARGE SCALE GENOMIC DNA]</scope>
    <source>
        <strain evidence="3 4">FACHB-130</strain>
    </source>
</reference>
<keyword evidence="3" id="KW-0255">Endonuclease</keyword>
<evidence type="ECO:0000313" key="4">
    <source>
        <dbReference type="Proteomes" id="UP000603457"/>
    </source>
</evidence>
<keyword evidence="3" id="KW-0378">Hydrolase</keyword>
<keyword evidence="1" id="KW-0812">Transmembrane</keyword>
<feature type="domain" description="Putative restriction endonuclease" evidence="2">
    <location>
        <begin position="11"/>
        <end position="179"/>
    </location>
</feature>
<keyword evidence="3" id="KW-0540">Nuclease</keyword>
<comment type="caution">
    <text evidence="3">The sequence shown here is derived from an EMBL/GenBank/DDBJ whole genome shotgun (WGS) entry which is preliminary data.</text>
</comment>
<dbReference type="GO" id="GO:0004519">
    <property type="term" value="F:endonuclease activity"/>
    <property type="evidence" value="ECO:0007669"/>
    <property type="project" value="UniProtKB-KW"/>
</dbReference>
<evidence type="ECO:0000313" key="3">
    <source>
        <dbReference type="EMBL" id="MBD2595039.1"/>
    </source>
</evidence>
<gene>
    <name evidence="3" type="ORF">H6G74_11950</name>
</gene>
<keyword evidence="4" id="KW-1185">Reference proteome</keyword>
<keyword evidence="1" id="KW-0472">Membrane</keyword>
<dbReference type="InterPro" id="IPR008538">
    <property type="entry name" value="Uma2"/>
</dbReference>
<accession>A0ABR8FUE1</accession>
<dbReference type="CDD" id="cd06260">
    <property type="entry name" value="DUF820-like"/>
    <property type="match status" value="1"/>
</dbReference>
<dbReference type="SUPFAM" id="SSF52980">
    <property type="entry name" value="Restriction endonuclease-like"/>
    <property type="match status" value="1"/>
</dbReference>
<name>A0ABR8FUE1_9NOSO</name>
<dbReference type="InterPro" id="IPR012296">
    <property type="entry name" value="Nuclease_put_TT1808"/>
</dbReference>
<organism evidence="3 4">
    <name type="scientific">Nostoc spongiaeforme FACHB-130</name>
    <dbReference type="NCBI Taxonomy" id="1357510"/>
    <lineage>
        <taxon>Bacteria</taxon>
        <taxon>Bacillati</taxon>
        <taxon>Cyanobacteriota</taxon>
        <taxon>Cyanophyceae</taxon>
        <taxon>Nostocales</taxon>
        <taxon>Nostocaceae</taxon>
        <taxon>Nostoc</taxon>
    </lineage>
</organism>
<dbReference type="Proteomes" id="UP000603457">
    <property type="component" value="Unassembled WGS sequence"/>
</dbReference>
<evidence type="ECO:0000256" key="1">
    <source>
        <dbReference type="SAM" id="Phobius"/>
    </source>
</evidence>
<dbReference type="Gene3D" id="3.90.1570.10">
    <property type="entry name" value="tt1808, chain A"/>
    <property type="match status" value="1"/>
</dbReference>
<dbReference type="EMBL" id="JACJTB010000012">
    <property type="protein sequence ID" value="MBD2595039.1"/>
    <property type="molecule type" value="Genomic_DNA"/>
</dbReference>
<sequence>MVQSSNQRLTVEEFLALPEGDITYEFVDGEAVPKYKDDEMSPKFFLASTTGALLILLSAWAEKKGRVVVEWSAKLTRNQQDWVPVPDLTYISYNRLAADWLQDEACPVAPELVIEIISPGQTFGDMAEKATDYLKAGVSRVWIVDTKARTITVFTPASLPITYRHHQVITDDLLPDLEISPNAIFQRAGLNSSNLFE</sequence>
<evidence type="ECO:0000259" key="2">
    <source>
        <dbReference type="Pfam" id="PF05685"/>
    </source>
</evidence>
<proteinExistence type="predicted"/>
<keyword evidence="1" id="KW-1133">Transmembrane helix</keyword>
<dbReference type="RefSeq" id="WP_190967868.1">
    <property type="nucleotide sequence ID" value="NZ_JACJTB010000012.1"/>
</dbReference>
<dbReference type="PANTHER" id="PTHR34107:SF1">
    <property type="entry name" value="SLL0198 PROTEIN"/>
    <property type="match status" value="1"/>
</dbReference>